<evidence type="ECO:0000259" key="3">
    <source>
        <dbReference type="PROSITE" id="PS50158"/>
    </source>
</evidence>
<gene>
    <name evidence="4" type="ORF">SO802_017994</name>
</gene>
<dbReference type="AlphaFoldDB" id="A0AAW2CK15"/>
<dbReference type="PROSITE" id="PS50158">
    <property type="entry name" value="ZF_CCHC"/>
    <property type="match status" value="1"/>
</dbReference>
<dbReference type="GO" id="GO:0003676">
    <property type="term" value="F:nucleic acid binding"/>
    <property type="evidence" value="ECO:0007669"/>
    <property type="project" value="InterPro"/>
</dbReference>
<reference evidence="4 5" key="1">
    <citation type="submission" date="2024-01" db="EMBL/GenBank/DDBJ databases">
        <title>A telomere-to-telomere, gap-free genome of sweet tea (Lithocarpus litseifolius).</title>
        <authorList>
            <person name="Zhou J."/>
        </authorList>
    </citation>
    <scope>NUCLEOTIDE SEQUENCE [LARGE SCALE GENOMIC DNA]</scope>
    <source>
        <strain evidence="4">Zhou-2022a</strain>
        <tissue evidence="4">Leaf</tissue>
    </source>
</reference>
<sequence>MLEKTFTTFYASNMLLWQQYRERKFEKYSELISCLLVAKENNELLLRNHQSHPTGSTPFPDVNGISFERNGGNRGHRRGHSKNIQNRGRRAHNPSKRQNTPYNKKLNQNEIKQHENGRDFQYKSQKGHENKCYRCGIKGHWSLTCRMPKHLVDLYQASLKEKGKGVEVNLAELGDPEDYLNASDGVNITHLEASDFFGDINREA</sequence>
<dbReference type="InterPro" id="IPR001878">
    <property type="entry name" value="Znf_CCHC"/>
</dbReference>
<evidence type="ECO:0000313" key="4">
    <source>
        <dbReference type="EMBL" id="KAK9998391.1"/>
    </source>
</evidence>
<keyword evidence="1" id="KW-0863">Zinc-finger</keyword>
<protein>
    <recommendedName>
        <fullName evidence="3">CCHC-type domain-containing protein</fullName>
    </recommendedName>
</protein>
<feature type="region of interest" description="Disordered" evidence="2">
    <location>
        <begin position="48"/>
        <end position="104"/>
    </location>
</feature>
<dbReference type="Proteomes" id="UP001459277">
    <property type="component" value="Unassembled WGS sequence"/>
</dbReference>
<dbReference type="GO" id="GO:0008270">
    <property type="term" value="F:zinc ion binding"/>
    <property type="evidence" value="ECO:0007669"/>
    <property type="project" value="UniProtKB-KW"/>
</dbReference>
<accession>A0AAW2CK15</accession>
<proteinExistence type="predicted"/>
<dbReference type="PANTHER" id="PTHR33325">
    <property type="entry name" value="ZINC FINGER, CCHC-TYPE-RELATED"/>
    <property type="match status" value="1"/>
</dbReference>
<evidence type="ECO:0000256" key="1">
    <source>
        <dbReference type="PROSITE-ProRule" id="PRU00047"/>
    </source>
</evidence>
<dbReference type="InterPro" id="IPR036875">
    <property type="entry name" value="Znf_CCHC_sf"/>
</dbReference>
<feature type="compositionally biased region" description="Basic residues" evidence="2">
    <location>
        <begin position="74"/>
        <end position="95"/>
    </location>
</feature>
<organism evidence="4 5">
    <name type="scientific">Lithocarpus litseifolius</name>
    <dbReference type="NCBI Taxonomy" id="425828"/>
    <lineage>
        <taxon>Eukaryota</taxon>
        <taxon>Viridiplantae</taxon>
        <taxon>Streptophyta</taxon>
        <taxon>Embryophyta</taxon>
        <taxon>Tracheophyta</taxon>
        <taxon>Spermatophyta</taxon>
        <taxon>Magnoliopsida</taxon>
        <taxon>eudicotyledons</taxon>
        <taxon>Gunneridae</taxon>
        <taxon>Pentapetalae</taxon>
        <taxon>rosids</taxon>
        <taxon>fabids</taxon>
        <taxon>Fagales</taxon>
        <taxon>Fagaceae</taxon>
        <taxon>Lithocarpus</taxon>
    </lineage>
</organism>
<keyword evidence="1" id="KW-0862">Zinc</keyword>
<evidence type="ECO:0000256" key="2">
    <source>
        <dbReference type="SAM" id="MobiDB-lite"/>
    </source>
</evidence>
<evidence type="ECO:0000313" key="5">
    <source>
        <dbReference type="Proteomes" id="UP001459277"/>
    </source>
</evidence>
<dbReference type="SUPFAM" id="SSF57756">
    <property type="entry name" value="Retrovirus zinc finger-like domains"/>
    <property type="match status" value="1"/>
</dbReference>
<dbReference type="PANTHER" id="PTHR33325:SF11">
    <property type="entry name" value="COLD SHOCK DOMAIN-CONTAINING PROTEIN 4-LIKE"/>
    <property type="match status" value="1"/>
</dbReference>
<keyword evidence="1" id="KW-0479">Metal-binding</keyword>
<name>A0AAW2CK15_9ROSI</name>
<feature type="domain" description="CCHC-type" evidence="3">
    <location>
        <begin position="131"/>
        <end position="146"/>
    </location>
</feature>
<comment type="caution">
    <text evidence="4">The sequence shown here is derived from an EMBL/GenBank/DDBJ whole genome shotgun (WGS) entry which is preliminary data.</text>
</comment>
<dbReference type="EMBL" id="JAZDWU010000006">
    <property type="protein sequence ID" value="KAK9998391.1"/>
    <property type="molecule type" value="Genomic_DNA"/>
</dbReference>
<keyword evidence="5" id="KW-1185">Reference proteome</keyword>